<dbReference type="EMBL" id="JARAWP010000018">
    <property type="protein sequence ID" value="MDX3021814.1"/>
    <property type="molecule type" value="Genomic_DNA"/>
</dbReference>
<feature type="transmembrane region" description="Helical" evidence="1">
    <location>
        <begin position="73"/>
        <end position="91"/>
    </location>
</feature>
<dbReference type="Proteomes" id="UP001282288">
    <property type="component" value="Unassembled WGS sequence"/>
</dbReference>
<accession>A0AAP6BC54</accession>
<evidence type="ECO:0000256" key="1">
    <source>
        <dbReference type="SAM" id="Phobius"/>
    </source>
</evidence>
<dbReference type="EMBL" id="JARAWC010000013">
    <property type="protein sequence ID" value="MDX2961930.1"/>
    <property type="molecule type" value="Genomic_DNA"/>
</dbReference>
<dbReference type="InterPro" id="IPR046192">
    <property type="entry name" value="DUF6220"/>
</dbReference>
<keyword evidence="1" id="KW-0472">Membrane</keyword>
<evidence type="ECO:0000313" key="4">
    <source>
        <dbReference type="Proteomes" id="UP001272987"/>
    </source>
</evidence>
<feature type="transmembrane region" description="Helical" evidence="1">
    <location>
        <begin position="103"/>
        <end position="123"/>
    </location>
</feature>
<name>A0AAP6BC54_9ACTN</name>
<evidence type="ECO:0000313" key="2">
    <source>
        <dbReference type="EMBL" id="MDX2961930.1"/>
    </source>
</evidence>
<dbReference type="Pfam" id="PF19728">
    <property type="entry name" value="DUF6220"/>
    <property type="match status" value="1"/>
</dbReference>
<evidence type="ECO:0000313" key="3">
    <source>
        <dbReference type="EMBL" id="MDX3021814.1"/>
    </source>
</evidence>
<evidence type="ECO:0000313" key="5">
    <source>
        <dbReference type="Proteomes" id="UP001282288"/>
    </source>
</evidence>
<sequence>MRKAIAGLAAVIMFAIVVQFFLAGSGAFDTASVDEAFRPHRMLGYLIVLLSAVTTLIAASARVPGRLVGMTGLLVGLGIAQPVIAAIAKAFSDTDDSSTAGQLVFGLHAVNALVMMAVAVRILRLARELPTTPAPAAGPTPGPTR</sequence>
<dbReference type="GeneID" id="69813735"/>
<keyword evidence="1" id="KW-1133">Transmembrane helix</keyword>
<keyword evidence="1" id="KW-0812">Transmembrane</keyword>
<dbReference type="AlphaFoldDB" id="A0AAP6BC54"/>
<keyword evidence="4" id="KW-1185">Reference proteome</keyword>
<comment type="caution">
    <text evidence="2">The sequence shown here is derived from an EMBL/GenBank/DDBJ whole genome shotgun (WGS) entry which is preliminary data.</text>
</comment>
<reference evidence="2 4" key="1">
    <citation type="journal article" date="2023" name="Microb. Genom.">
        <title>Mesoterricola silvestris gen. nov., sp. nov., Mesoterricola sediminis sp. nov., Geothrix oryzae sp. nov., Geothrix edaphica sp. nov., Geothrix rubra sp. nov., and Geothrix limicola sp. nov., six novel members of Acidobacteriota isolated from soils.</title>
        <authorList>
            <person name="Weisberg A.J."/>
            <person name="Pearce E."/>
            <person name="Kramer C.G."/>
            <person name="Chang J.H."/>
            <person name="Clarke C.R."/>
        </authorList>
    </citation>
    <scope>NUCLEOTIDE SEQUENCE</scope>
    <source>
        <strain evidence="3 4">NB05-1H</strain>
        <strain evidence="2">NRRL_B-16521</strain>
    </source>
</reference>
<gene>
    <name evidence="2" type="ORF">PV399_19770</name>
    <name evidence="3" type="ORF">PV666_28570</name>
</gene>
<protein>
    <submittedName>
        <fullName evidence="2">DUF6220 domain-containing protein</fullName>
    </submittedName>
</protein>
<dbReference type="Proteomes" id="UP001272987">
    <property type="component" value="Unassembled WGS sequence"/>
</dbReference>
<proteinExistence type="predicted"/>
<dbReference type="RefSeq" id="WP_010359551.1">
    <property type="nucleotide sequence ID" value="NZ_BCMK01000001.1"/>
</dbReference>
<feature type="transmembrane region" description="Helical" evidence="1">
    <location>
        <begin position="43"/>
        <end position="61"/>
    </location>
</feature>
<organism evidence="2 5">
    <name type="scientific">Streptomyces acidiscabies</name>
    <dbReference type="NCBI Taxonomy" id="42234"/>
    <lineage>
        <taxon>Bacteria</taxon>
        <taxon>Bacillati</taxon>
        <taxon>Actinomycetota</taxon>
        <taxon>Actinomycetes</taxon>
        <taxon>Kitasatosporales</taxon>
        <taxon>Streptomycetaceae</taxon>
        <taxon>Streptomyces</taxon>
    </lineage>
</organism>